<dbReference type="InParanoid" id="A0A409YP84"/>
<proteinExistence type="predicted"/>
<dbReference type="Proteomes" id="UP000284842">
    <property type="component" value="Unassembled WGS sequence"/>
</dbReference>
<protein>
    <submittedName>
        <fullName evidence="1">Uncharacterized protein</fullName>
    </submittedName>
</protein>
<gene>
    <name evidence="1" type="ORF">CVT24_011882</name>
</gene>
<organism evidence="1 2">
    <name type="scientific">Panaeolus cyanescens</name>
    <dbReference type="NCBI Taxonomy" id="181874"/>
    <lineage>
        <taxon>Eukaryota</taxon>
        <taxon>Fungi</taxon>
        <taxon>Dikarya</taxon>
        <taxon>Basidiomycota</taxon>
        <taxon>Agaricomycotina</taxon>
        <taxon>Agaricomycetes</taxon>
        <taxon>Agaricomycetidae</taxon>
        <taxon>Agaricales</taxon>
        <taxon>Agaricineae</taxon>
        <taxon>Galeropsidaceae</taxon>
        <taxon>Panaeolus</taxon>
    </lineage>
</organism>
<dbReference type="SUPFAM" id="SSF54637">
    <property type="entry name" value="Thioesterase/thiol ester dehydrase-isomerase"/>
    <property type="match status" value="1"/>
</dbReference>
<keyword evidence="2" id="KW-1185">Reference proteome</keyword>
<sequence length="67" mass="7254">MMFHSPASVGTKLRIINKSLAVGETSNSAKTEIWDVQNNRLVASGAQLSMPPSTPMNWLLASKKAKL</sequence>
<dbReference type="EMBL" id="NHTK01000907">
    <property type="protein sequence ID" value="PPR04664.1"/>
    <property type="molecule type" value="Genomic_DNA"/>
</dbReference>
<dbReference type="OrthoDB" id="2831072at2759"/>
<dbReference type="AlphaFoldDB" id="A0A409YP84"/>
<dbReference type="InterPro" id="IPR029069">
    <property type="entry name" value="HotDog_dom_sf"/>
</dbReference>
<name>A0A409YP84_9AGAR</name>
<dbReference type="Gene3D" id="3.10.129.10">
    <property type="entry name" value="Hotdog Thioesterase"/>
    <property type="match status" value="1"/>
</dbReference>
<evidence type="ECO:0000313" key="2">
    <source>
        <dbReference type="Proteomes" id="UP000284842"/>
    </source>
</evidence>
<accession>A0A409YP84</accession>
<dbReference type="STRING" id="181874.A0A409YP84"/>
<reference evidence="1 2" key="1">
    <citation type="journal article" date="2018" name="Evol. Lett.">
        <title>Horizontal gene cluster transfer increased hallucinogenic mushroom diversity.</title>
        <authorList>
            <person name="Reynolds H.T."/>
            <person name="Vijayakumar V."/>
            <person name="Gluck-Thaler E."/>
            <person name="Korotkin H.B."/>
            <person name="Matheny P.B."/>
            <person name="Slot J.C."/>
        </authorList>
    </citation>
    <scope>NUCLEOTIDE SEQUENCE [LARGE SCALE GENOMIC DNA]</scope>
    <source>
        <strain evidence="1 2">2629</strain>
    </source>
</reference>
<evidence type="ECO:0000313" key="1">
    <source>
        <dbReference type="EMBL" id="PPR04664.1"/>
    </source>
</evidence>
<comment type="caution">
    <text evidence="1">The sequence shown here is derived from an EMBL/GenBank/DDBJ whole genome shotgun (WGS) entry which is preliminary data.</text>
</comment>